<evidence type="ECO:0000313" key="4">
    <source>
        <dbReference type="Proteomes" id="UP001499852"/>
    </source>
</evidence>
<dbReference type="InterPro" id="IPR013425">
    <property type="entry name" value="Autotrns_rpt"/>
</dbReference>
<dbReference type="Proteomes" id="UP001499852">
    <property type="component" value="Unassembled WGS sequence"/>
</dbReference>
<feature type="chain" id="PRO_5047517693" description="Secreted protein with PEP-CTERM sorting signal" evidence="2">
    <location>
        <begin position="38"/>
        <end position="1333"/>
    </location>
</feature>
<dbReference type="InterPro" id="IPR011050">
    <property type="entry name" value="Pectin_lyase_fold/virulence"/>
</dbReference>
<dbReference type="SUPFAM" id="SSF51126">
    <property type="entry name" value="Pectin lyase-like"/>
    <property type="match status" value="2"/>
</dbReference>
<accession>A0ABP9NUV3</accession>
<evidence type="ECO:0000256" key="2">
    <source>
        <dbReference type="SAM" id="SignalP"/>
    </source>
</evidence>
<keyword evidence="4" id="KW-1185">Reference proteome</keyword>
<evidence type="ECO:0008006" key="5">
    <source>
        <dbReference type="Google" id="ProtNLM"/>
    </source>
</evidence>
<feature type="signal peptide" evidence="2">
    <location>
        <begin position="1"/>
        <end position="37"/>
    </location>
</feature>
<keyword evidence="1 2" id="KW-0732">Signal</keyword>
<evidence type="ECO:0000313" key="3">
    <source>
        <dbReference type="EMBL" id="GAA5132733.1"/>
    </source>
</evidence>
<organism evidence="3 4">
    <name type="scientific">Prosthecobacter algae</name>
    <dbReference type="NCBI Taxonomy" id="1144682"/>
    <lineage>
        <taxon>Bacteria</taxon>
        <taxon>Pseudomonadati</taxon>
        <taxon>Verrucomicrobiota</taxon>
        <taxon>Verrucomicrobiia</taxon>
        <taxon>Verrucomicrobiales</taxon>
        <taxon>Verrucomicrobiaceae</taxon>
        <taxon>Prosthecobacter</taxon>
    </lineage>
</organism>
<gene>
    <name evidence="3" type="ORF">GCM10023213_01310</name>
</gene>
<name>A0ABP9NUV3_9BACT</name>
<dbReference type="NCBIfam" id="TIGR02595">
    <property type="entry name" value="PEP_CTERM"/>
    <property type="match status" value="1"/>
</dbReference>
<sequence length="1333" mass="132508">MKLTALKVVHGCALRVTRDCRLLAALSSLLLASPLPAQTLQWDANGTGDGVTDGGGTWNTSNSNWWNGSTNVSWNNAAGSIAVLGNGTSPGLSTAAATITLNGTLNAGGLQFNTLNLTNAETRAYVLTGGTLALTNEATISLANGSSNVGNARITISSAISGNNIKLEKTGTDLGLITLNGANTWTGTLTMPTLANSGGVFLSVGNIASISSLGAIDVQTNNSLVINYGQTNAMNVAISLAGTGNGARGALRFDQNRTLSGPITLTAGAGISTNAGATTGNIAGNIGELGGSRALTINSSTAAAGTIVLSGNNTFTGGVIVNNGTLRIGSVGALNSSSPNLLTFANSTQAKSVVLDGFSITTAGLSTKGSTDVVTVQNANATPATLTLRNATTQTFRGSLSDGTGGGALSLVKTGLGTQVLTRANTYTGSTTITAGSLQLDFAATGAPASNILGSSSTLVLNGGTLALTGGASAANSQTVNGLTVAPGRSTISLTTNATTPQNLLLNVGAITVQNGGTVNFILPAGTQGVSNGIRTTSINDASGILGGWATVNGNDWASVSGGNIVAYTGYQQITNFSSGDNSQGPLPNNPNANVKIVDGGTAGDIALGNPSGITDINTLVQASVGPAVIASGSTATLRLGTQGGILLTTDAGNLTVGAAPNNGSVLTAGGSVSGTAGQISFTDQVAAQVTTVNSIINDNGAGVTVAVVKNGPGTLILAGTTSSYTGGTFLNGGLTRIAADRSLGAIPGSAQAGNLTFNGGTLQWATGFNLSSNRGIALLAGGGAFDTQIHTTTYGGIISGPGGLTKLATGSVNGSGTLALTGANTYAGETVVTSGTLLISHNQALGSTAGGTQVASAGILRLNEGITVTGETLTLNGPGNNQGNLQVQTGSAEWAGDIIIGNDAARIGTGTATGVLTISGVIKNGAGSKLGISAQSGGTVILSGANTYTGVTEMIRGTLRLGQDNALASATVLSLLTNTVVTEAVAVDLYGFDQTVSGLRHGVVSNVDNINITNSQAGDESIFTLNQATNQTYSGKITGNLAFIKEGAGTLTLTNTFNAIVTASPLVTTPVASVSNYTGKTTIRAGTLALSENGNLTGTPWIQVDQNALFSISGRSSGDYTLNAQVLSGRGSVNGLLNVAGSSYLSPGDSTGSLANAGNGLGELTFTNLTLQGGTPTLRALFQIGATSSNLADILSAGNPAYFANADSGGLYDSLQVNGTLGLNAGSTLKVELQGSYVPQLGDVFNLLDWTTTLNPDADGAGGAGAFTLADLDLTSANAILMNNGWFFETSQFLEHGIIYVAVIPEPSRALLLTLGGLFLLGRRHRSITQGL</sequence>
<dbReference type="InterPro" id="IPR013424">
    <property type="entry name" value="Ice-binding_C"/>
</dbReference>
<proteinExistence type="predicted"/>
<reference evidence="4" key="1">
    <citation type="journal article" date="2019" name="Int. J. Syst. Evol. Microbiol.">
        <title>The Global Catalogue of Microorganisms (GCM) 10K type strain sequencing project: providing services to taxonomists for standard genome sequencing and annotation.</title>
        <authorList>
            <consortium name="The Broad Institute Genomics Platform"/>
            <consortium name="The Broad Institute Genome Sequencing Center for Infectious Disease"/>
            <person name="Wu L."/>
            <person name="Ma J."/>
        </authorList>
    </citation>
    <scope>NUCLEOTIDE SEQUENCE [LARGE SCALE GENOMIC DNA]</scope>
    <source>
        <strain evidence="4">JCM 18053</strain>
    </source>
</reference>
<evidence type="ECO:0000256" key="1">
    <source>
        <dbReference type="ARBA" id="ARBA00022729"/>
    </source>
</evidence>
<dbReference type="NCBIfam" id="TIGR02601">
    <property type="entry name" value="autotrns_rpt"/>
    <property type="match status" value="4"/>
</dbReference>
<dbReference type="Pfam" id="PF12951">
    <property type="entry name" value="PATR"/>
    <property type="match status" value="6"/>
</dbReference>
<comment type="caution">
    <text evidence="3">The sequence shown here is derived from an EMBL/GenBank/DDBJ whole genome shotgun (WGS) entry which is preliminary data.</text>
</comment>
<dbReference type="RefSeq" id="WP_345734437.1">
    <property type="nucleotide sequence ID" value="NZ_BAABIA010000001.1"/>
</dbReference>
<protein>
    <recommendedName>
        <fullName evidence="5">Secreted protein with PEP-CTERM sorting signal</fullName>
    </recommendedName>
</protein>
<dbReference type="EMBL" id="BAABIA010000001">
    <property type="protein sequence ID" value="GAA5132733.1"/>
    <property type="molecule type" value="Genomic_DNA"/>
</dbReference>